<evidence type="ECO:0000313" key="9">
    <source>
        <dbReference type="EMBL" id="CAD8884226.1"/>
    </source>
</evidence>
<evidence type="ECO:0000256" key="4">
    <source>
        <dbReference type="SAM" id="SignalP"/>
    </source>
</evidence>
<evidence type="ECO:0000313" key="10">
    <source>
        <dbReference type="EMBL" id="CAD8884227.1"/>
    </source>
</evidence>
<evidence type="ECO:0000313" key="7">
    <source>
        <dbReference type="EMBL" id="CAD8884224.1"/>
    </source>
</evidence>
<evidence type="ECO:0000256" key="3">
    <source>
        <dbReference type="SAM" id="MobiDB-lite"/>
    </source>
</evidence>
<feature type="chain" id="PRO_5036192157" description="Tyrosinase copper-binding domain-containing protein" evidence="4">
    <location>
        <begin position="25"/>
        <end position="1067"/>
    </location>
</feature>
<dbReference type="InterPro" id="IPR050316">
    <property type="entry name" value="Tyrosinase/Hemocyanin"/>
</dbReference>
<evidence type="ECO:0000313" key="12">
    <source>
        <dbReference type="EMBL" id="CAD8884229.1"/>
    </source>
</evidence>
<evidence type="ECO:0000256" key="1">
    <source>
        <dbReference type="ARBA" id="ARBA00022723"/>
    </source>
</evidence>
<organism evidence="10">
    <name type="scientific">Corethron hystrix</name>
    <dbReference type="NCBI Taxonomy" id="216773"/>
    <lineage>
        <taxon>Eukaryota</taxon>
        <taxon>Sar</taxon>
        <taxon>Stramenopiles</taxon>
        <taxon>Ochrophyta</taxon>
        <taxon>Bacillariophyta</taxon>
        <taxon>Coscinodiscophyceae</taxon>
        <taxon>Corethrophycidae</taxon>
        <taxon>Corethrales</taxon>
        <taxon>Corethraceae</taxon>
        <taxon>Corethron</taxon>
    </lineage>
</organism>
<keyword evidence="1" id="KW-0479">Metal-binding</keyword>
<dbReference type="PROSITE" id="PS00498">
    <property type="entry name" value="TYROSINASE_2"/>
    <property type="match status" value="1"/>
</dbReference>
<dbReference type="Gene3D" id="1.10.1280.10">
    <property type="entry name" value="Di-copper center containing domain from catechol oxidase"/>
    <property type="match status" value="1"/>
</dbReference>
<dbReference type="Pfam" id="PF00264">
    <property type="entry name" value="Tyrosinase"/>
    <property type="match status" value="2"/>
</dbReference>
<dbReference type="AlphaFoldDB" id="A0A6U5FS33"/>
<dbReference type="EMBL" id="HBFR01015724">
    <property type="protein sequence ID" value="CAD8884226.1"/>
    <property type="molecule type" value="Transcribed_RNA"/>
</dbReference>
<feature type="region of interest" description="Disordered" evidence="3">
    <location>
        <begin position="643"/>
        <end position="663"/>
    </location>
</feature>
<name>A0A6U5FS33_9STRA</name>
<evidence type="ECO:0000313" key="8">
    <source>
        <dbReference type="EMBL" id="CAD8884225.1"/>
    </source>
</evidence>
<dbReference type="PROSITE" id="PS00497">
    <property type="entry name" value="TYROSINASE_1"/>
    <property type="match status" value="1"/>
</dbReference>
<reference evidence="10" key="1">
    <citation type="submission" date="2021-01" db="EMBL/GenBank/DDBJ databases">
        <authorList>
            <person name="Corre E."/>
            <person name="Pelletier E."/>
            <person name="Niang G."/>
            <person name="Scheremetjew M."/>
            <person name="Finn R."/>
            <person name="Kale V."/>
            <person name="Holt S."/>
            <person name="Cochrane G."/>
            <person name="Meng A."/>
            <person name="Brown T."/>
            <person name="Cohen L."/>
        </authorList>
    </citation>
    <scope>NUCLEOTIDE SEQUENCE</scope>
    <source>
        <strain evidence="10">308</strain>
    </source>
</reference>
<feature type="signal peptide" evidence="4">
    <location>
        <begin position="1"/>
        <end position="24"/>
    </location>
</feature>
<dbReference type="PANTHER" id="PTHR11474">
    <property type="entry name" value="TYROSINASE FAMILY MEMBER"/>
    <property type="match status" value="1"/>
</dbReference>
<keyword evidence="2" id="KW-0186">Copper</keyword>
<keyword evidence="4" id="KW-0732">Signal</keyword>
<evidence type="ECO:0000259" key="6">
    <source>
        <dbReference type="PROSITE" id="PS00498"/>
    </source>
</evidence>
<feature type="compositionally biased region" description="Pro residues" evidence="3">
    <location>
        <begin position="646"/>
        <end position="660"/>
    </location>
</feature>
<proteinExistence type="predicted"/>
<sequence length="1067" mass="121142">MRIFTPSITFLWACQAMILDKVASQENTDVSYFDRMHEIYNPRIVPGSINDEDKYIDIEIKYEGYYAAKTVTLELFNDSMKKAKDIKPKSAIILSGPDAQEEKLQITKGKKVKKAQLLTKKDAGISETIPLTSFVMKFRFKKTSLFFPCLHTKIRMNIRVDRFNAAGQAAWVPLPSLLWWRWCRPCYSYAGIKMANHGQTLSNCGGRSCKCRHGYLTCNAKCKKRKAWHRLSHSSKIEYIDAINWLETQTNTPLGNHIGTTNARSYWNLLSNHLTDSNAHWNSKFLPWHRLYLCDFEQMLQLYNVCLTIPYWYHPIDSTKSQYHVLDDSYLGDNVHPYGLLNDPWDLPPSFAPFLRGGSNSNSALADVTDISNLLSSPDYTTYRNAAEGSTHHYRPHVEIGGNMGVAQSPADPFFWLHHCMVDRNWHVWRNMSPANAADYDGSLLSLISPTWNVTASDVINETGIMEPIETIYKGINQLPEGDHCAPCYYHPWFFIKWPSLTEKFSIHEKAFEAVLAEKFTPEELHVRSEDDSMVIDTAKANNIEVESLVKLARDGCNFRLPEEALTVIEDFNADPKKIKSEFCERILRPVASKSTILTTSIGPFNEKLPECKVDEVSELIELGVLIPEDILLERLLDECIDDSPKPTPVTPPTRAPSPGRPTSKELELFYAKEVFQSKSSTCHTYQMSEYSKNYQTTHTNCLSCYTEWGHHALQWKGYVHNTGTGGSYDPWQADSLNPPVIQNYPQNVECSAKGTLNTLEAASSFIYKDAAGSYVDPNGNWMCVTEPDSTNGAIIAALSMYHWKTPTYLDVHNYMNTSWGSVYCVTGVIEEVTLCTNTSNPPHVDCGWDSVDWTTGVGSVNTCAGMVALDSMKVGCFRDIPLYGFESHSPINGVDWINLYGLHPSYNIDTDLVFDPPVETSPNALEKMKEMATKTKEKMIFVNREATGIKIISAKDHVRTKDCEWVKLLNDKYELYKFASSQSGISNGNLRCFIAHKRNKKSECEFLIKFWDTDRKIWVPSDYTEEDVFHGRDFCSTDEMGIKTWEEATKQLLGYYSEGLCGCGRE</sequence>
<evidence type="ECO:0000259" key="5">
    <source>
        <dbReference type="PROSITE" id="PS00497"/>
    </source>
</evidence>
<dbReference type="GO" id="GO:0046872">
    <property type="term" value="F:metal ion binding"/>
    <property type="evidence" value="ECO:0007669"/>
    <property type="project" value="UniProtKB-KW"/>
</dbReference>
<dbReference type="GO" id="GO:0016491">
    <property type="term" value="F:oxidoreductase activity"/>
    <property type="evidence" value="ECO:0007669"/>
    <property type="project" value="InterPro"/>
</dbReference>
<evidence type="ECO:0000313" key="11">
    <source>
        <dbReference type="EMBL" id="CAD8884228.1"/>
    </source>
</evidence>
<dbReference type="EMBL" id="HBFR01015727">
    <property type="protein sequence ID" value="CAD8884228.1"/>
    <property type="molecule type" value="Transcribed_RNA"/>
</dbReference>
<dbReference type="EMBL" id="HBFR01015728">
    <property type="protein sequence ID" value="CAD8884229.1"/>
    <property type="molecule type" value="Transcribed_RNA"/>
</dbReference>
<evidence type="ECO:0000256" key="2">
    <source>
        <dbReference type="ARBA" id="ARBA00023008"/>
    </source>
</evidence>
<dbReference type="SUPFAM" id="SSF48056">
    <property type="entry name" value="Di-copper centre-containing domain"/>
    <property type="match status" value="1"/>
</dbReference>
<dbReference type="InterPro" id="IPR002227">
    <property type="entry name" value="Tyrosinase_Cu-bd"/>
</dbReference>
<dbReference type="EMBL" id="HBFR01015725">
    <property type="protein sequence ID" value="CAD8884227.1"/>
    <property type="molecule type" value="Transcribed_RNA"/>
</dbReference>
<gene>
    <name evidence="7" type="ORF">CHYS00102_LOCUS11421</name>
    <name evidence="8" type="ORF">CHYS00102_LOCUS11422</name>
    <name evidence="9" type="ORF">CHYS00102_LOCUS11423</name>
    <name evidence="10" type="ORF">CHYS00102_LOCUS11424</name>
    <name evidence="11" type="ORF">CHYS00102_LOCUS11425</name>
    <name evidence="12" type="ORF">CHYS00102_LOCUS11426</name>
</gene>
<dbReference type="PRINTS" id="PR00092">
    <property type="entry name" value="TYROSINASE"/>
</dbReference>
<dbReference type="InterPro" id="IPR008922">
    <property type="entry name" value="Di-copper_centre_dom_sf"/>
</dbReference>
<dbReference type="PANTHER" id="PTHR11474:SF126">
    <property type="entry name" value="TYROSINASE-LIKE PROTEIN TYR-1-RELATED"/>
    <property type="match status" value="1"/>
</dbReference>
<accession>A0A6U5FS33</accession>
<feature type="domain" description="Tyrosinase copper-binding" evidence="6">
    <location>
        <begin position="412"/>
        <end position="423"/>
    </location>
</feature>
<dbReference type="EMBL" id="HBFR01015723">
    <property type="protein sequence ID" value="CAD8884225.1"/>
    <property type="molecule type" value="Transcribed_RNA"/>
</dbReference>
<feature type="domain" description="Tyrosinase copper-binding" evidence="5">
    <location>
        <begin position="280"/>
        <end position="297"/>
    </location>
</feature>
<protein>
    <recommendedName>
        <fullName evidence="5 6">Tyrosinase copper-binding domain-containing protein</fullName>
    </recommendedName>
</protein>
<dbReference type="EMBL" id="HBFR01015722">
    <property type="protein sequence ID" value="CAD8884224.1"/>
    <property type="molecule type" value="Transcribed_RNA"/>
</dbReference>